<evidence type="ECO:0000256" key="2">
    <source>
        <dbReference type="ARBA" id="ARBA00012528"/>
    </source>
</evidence>
<accession>A0A2N8ZMQ4</accession>
<evidence type="ECO:0000256" key="3">
    <source>
        <dbReference type="ARBA" id="ARBA00034247"/>
    </source>
</evidence>
<feature type="transmembrane region" description="Helical" evidence="4">
    <location>
        <begin position="195"/>
        <end position="214"/>
    </location>
</feature>
<feature type="transmembrane region" description="Helical" evidence="4">
    <location>
        <begin position="68"/>
        <end position="89"/>
    </location>
</feature>
<dbReference type="InterPro" id="IPR029787">
    <property type="entry name" value="Nucleotide_cyclase"/>
</dbReference>
<dbReference type="EMBL" id="LT960612">
    <property type="protein sequence ID" value="SON53162.1"/>
    <property type="molecule type" value="Genomic_DNA"/>
</dbReference>
<keyword evidence="6" id="KW-0418">Kinase</keyword>
<dbReference type="PANTHER" id="PTHR45138">
    <property type="entry name" value="REGULATORY COMPONENTS OF SENSORY TRANSDUCTION SYSTEM"/>
    <property type="match status" value="1"/>
</dbReference>
<dbReference type="Gene3D" id="3.30.70.270">
    <property type="match status" value="1"/>
</dbReference>
<evidence type="ECO:0000256" key="4">
    <source>
        <dbReference type="SAM" id="Phobius"/>
    </source>
</evidence>
<dbReference type="OrthoDB" id="9803824at2"/>
<reference evidence="6 7" key="1">
    <citation type="submission" date="2017-10" db="EMBL/GenBank/DDBJ databases">
        <authorList>
            <person name="Banno H."/>
            <person name="Chua N.-H."/>
        </authorList>
    </citation>
    <scope>NUCLEOTIDE SEQUENCE [LARGE SCALE GENOMIC DNA]</scope>
    <source>
        <strain evidence="6">Vibrio tapetis CECT4600</strain>
    </source>
</reference>
<name>A0A2N8ZMQ4_9VIBR</name>
<dbReference type="GO" id="GO:0005886">
    <property type="term" value="C:plasma membrane"/>
    <property type="evidence" value="ECO:0007669"/>
    <property type="project" value="TreeGrafter"/>
</dbReference>
<dbReference type="Pfam" id="PF00990">
    <property type="entry name" value="GGDEF"/>
    <property type="match status" value="1"/>
</dbReference>
<feature type="transmembrane region" description="Helical" evidence="4">
    <location>
        <begin position="156"/>
        <end position="175"/>
    </location>
</feature>
<evidence type="ECO:0000313" key="7">
    <source>
        <dbReference type="Proteomes" id="UP000235828"/>
    </source>
</evidence>
<sequence>MDIFQLDIRTLSFITVLLSFVFGIGFLFLSFIQKSNRGIKHYALGLLCIGLGFFLLSMRGFVSDLMSIIVANSLIYLGYILIGLGLELFSGLSGRVGYISLGLLTCLIAIFIYYTYVEPSLLHRLVWMSLAVALQSGLCTWNLLRGKVKELGIAKWMTLIPFALSAIYFVFRALWSTGQRELVEFMSAGSVHQLAFIILDLLIVTSSFGLLWMISARLEKKLGKQARKDDLTGAYNRRALSELAPIEISRAYRHQLPLSVIMLDLDHFKVLNDTLGHNKGDLILSTFSILLLKNIRKEDLLFRYGGEEFVIICPNTLDRAEILAEKLKNKIEEKMVIKSANIKVTASFGIAELSPGDDLISIIARADQAMYKAKENGRNRVECSFDLLHQGHVGVH</sequence>
<proteinExistence type="predicted"/>
<dbReference type="GO" id="GO:0016301">
    <property type="term" value="F:kinase activity"/>
    <property type="evidence" value="ECO:0007669"/>
    <property type="project" value="UniProtKB-KW"/>
</dbReference>
<dbReference type="GO" id="GO:0052621">
    <property type="term" value="F:diguanylate cyclase activity"/>
    <property type="evidence" value="ECO:0007669"/>
    <property type="project" value="UniProtKB-EC"/>
</dbReference>
<keyword evidence="6" id="KW-0808">Transferase</keyword>
<feature type="transmembrane region" description="Helical" evidence="4">
    <location>
        <begin position="122"/>
        <end position="144"/>
    </location>
</feature>
<organism evidence="6 7">
    <name type="scientific">Vibrio tapetis subsp. tapetis</name>
    <dbReference type="NCBI Taxonomy" id="1671868"/>
    <lineage>
        <taxon>Bacteria</taxon>
        <taxon>Pseudomonadati</taxon>
        <taxon>Pseudomonadota</taxon>
        <taxon>Gammaproteobacteria</taxon>
        <taxon>Vibrionales</taxon>
        <taxon>Vibrionaceae</taxon>
        <taxon>Vibrio</taxon>
    </lineage>
</organism>
<comment type="catalytic activity">
    <reaction evidence="3">
        <text>2 GTP = 3',3'-c-di-GMP + 2 diphosphate</text>
        <dbReference type="Rhea" id="RHEA:24898"/>
        <dbReference type="ChEBI" id="CHEBI:33019"/>
        <dbReference type="ChEBI" id="CHEBI:37565"/>
        <dbReference type="ChEBI" id="CHEBI:58805"/>
        <dbReference type="EC" id="2.7.7.65"/>
    </reaction>
</comment>
<dbReference type="PROSITE" id="PS50887">
    <property type="entry name" value="GGDEF"/>
    <property type="match status" value="1"/>
</dbReference>
<dbReference type="InterPro" id="IPR000160">
    <property type="entry name" value="GGDEF_dom"/>
</dbReference>
<protein>
    <recommendedName>
        <fullName evidence="2">diguanylate cyclase</fullName>
        <ecNumber evidence="2">2.7.7.65</ecNumber>
    </recommendedName>
</protein>
<dbReference type="EC" id="2.7.7.65" evidence="2"/>
<dbReference type="FunFam" id="3.30.70.270:FF:000001">
    <property type="entry name" value="Diguanylate cyclase domain protein"/>
    <property type="match status" value="1"/>
</dbReference>
<dbReference type="PANTHER" id="PTHR45138:SF9">
    <property type="entry name" value="DIGUANYLATE CYCLASE DGCM-RELATED"/>
    <property type="match status" value="1"/>
</dbReference>
<evidence type="ECO:0000313" key="6">
    <source>
        <dbReference type="EMBL" id="SON53162.1"/>
    </source>
</evidence>
<keyword evidence="4" id="KW-0472">Membrane</keyword>
<dbReference type="KEGG" id="vta:B1551"/>
<dbReference type="AlphaFoldDB" id="A0A2N8ZMQ4"/>
<feature type="transmembrane region" description="Helical" evidence="4">
    <location>
        <begin position="96"/>
        <end position="116"/>
    </location>
</feature>
<comment type="cofactor">
    <cofactor evidence="1">
        <name>Mg(2+)</name>
        <dbReference type="ChEBI" id="CHEBI:18420"/>
    </cofactor>
</comment>
<dbReference type="InterPro" id="IPR043128">
    <property type="entry name" value="Rev_trsase/Diguanyl_cyclase"/>
</dbReference>
<dbReference type="SUPFAM" id="SSF55073">
    <property type="entry name" value="Nucleotide cyclase"/>
    <property type="match status" value="1"/>
</dbReference>
<dbReference type="Proteomes" id="UP000235828">
    <property type="component" value="Chromosome B"/>
</dbReference>
<evidence type="ECO:0000259" key="5">
    <source>
        <dbReference type="PROSITE" id="PS50887"/>
    </source>
</evidence>
<keyword evidence="7" id="KW-1185">Reference proteome</keyword>
<dbReference type="InterPro" id="IPR050469">
    <property type="entry name" value="Diguanylate_Cyclase"/>
</dbReference>
<keyword evidence="4" id="KW-0812">Transmembrane</keyword>
<feature type="domain" description="GGDEF" evidence="5">
    <location>
        <begin position="256"/>
        <end position="386"/>
    </location>
</feature>
<dbReference type="NCBIfam" id="TIGR00254">
    <property type="entry name" value="GGDEF"/>
    <property type="match status" value="1"/>
</dbReference>
<dbReference type="CDD" id="cd01949">
    <property type="entry name" value="GGDEF"/>
    <property type="match status" value="1"/>
</dbReference>
<dbReference type="GO" id="GO:1902201">
    <property type="term" value="P:negative regulation of bacterial-type flagellum-dependent cell motility"/>
    <property type="evidence" value="ECO:0007669"/>
    <property type="project" value="TreeGrafter"/>
</dbReference>
<dbReference type="SMART" id="SM00267">
    <property type="entry name" value="GGDEF"/>
    <property type="match status" value="1"/>
</dbReference>
<gene>
    <name evidence="6" type="ORF">VTAP4600_B1551</name>
</gene>
<feature type="transmembrane region" description="Helical" evidence="4">
    <location>
        <begin position="44"/>
        <end position="62"/>
    </location>
</feature>
<dbReference type="GO" id="GO:0043709">
    <property type="term" value="P:cell adhesion involved in single-species biofilm formation"/>
    <property type="evidence" value="ECO:0007669"/>
    <property type="project" value="TreeGrafter"/>
</dbReference>
<evidence type="ECO:0000256" key="1">
    <source>
        <dbReference type="ARBA" id="ARBA00001946"/>
    </source>
</evidence>
<keyword evidence="4" id="KW-1133">Transmembrane helix</keyword>
<feature type="transmembrane region" description="Helical" evidence="4">
    <location>
        <begin position="12"/>
        <end position="32"/>
    </location>
</feature>